<evidence type="ECO:0000313" key="3">
    <source>
        <dbReference type="Proteomes" id="UP001239462"/>
    </source>
</evidence>
<comment type="caution">
    <text evidence="2">The sequence shown here is derived from an EMBL/GenBank/DDBJ whole genome shotgun (WGS) entry which is preliminary data.</text>
</comment>
<dbReference type="Pfam" id="PF07591">
    <property type="entry name" value="PT-HINT"/>
    <property type="match status" value="1"/>
</dbReference>
<keyword evidence="1" id="KW-1133">Transmembrane helix</keyword>
<proteinExistence type="predicted"/>
<evidence type="ECO:0000256" key="1">
    <source>
        <dbReference type="SAM" id="Phobius"/>
    </source>
</evidence>
<dbReference type="CDD" id="cd00081">
    <property type="entry name" value="Hint"/>
    <property type="match status" value="1"/>
</dbReference>
<reference evidence="2 3" key="1">
    <citation type="submission" date="2023-06" db="EMBL/GenBank/DDBJ databases">
        <title>Roseiconus lacunae JC819 isolated from Gulf of Mannar region, Tamil Nadu.</title>
        <authorList>
            <person name="Pk S."/>
            <person name="Ch S."/>
            <person name="Ch V.R."/>
        </authorList>
    </citation>
    <scope>NUCLEOTIDE SEQUENCE [LARGE SCALE GENOMIC DNA]</scope>
    <source>
        <strain evidence="2 3">JC819</strain>
    </source>
</reference>
<dbReference type="SUPFAM" id="SSF51294">
    <property type="entry name" value="Hedgehog/intein (Hint) domain"/>
    <property type="match status" value="1"/>
</dbReference>
<keyword evidence="1" id="KW-0812">Transmembrane</keyword>
<sequence>MLVSVLGMRYPVDAMQSQISHDHYRRVRLLGLFLGVAGLVFAACLIVQWAGQASKSPKSGEQPVGLLPTNLAPSLGRLPSTKPIEEIRVGDRVLSRNPEVTDAERARWQDPDWEDWLHLRLVMAKDDGSELHIELLRPESWVLERLSYVTDDRVSASTAVGTIANVTLASPQVRRPLTPKGSKRATRIDSDPLSPLRPFYRDLMLTSAELATSGTDLIGITVALDLPEMGAVGTAYVTAFDPCPPISKGAGQPVTATFAHRSSTEVLDIIFEGEDEPIGVTDNHLFWSVDDQRFVPIGEMNVGDRVQTYSGDTKRIAGKLPRPGPQAVYNLEVYGEHVYFVGQQGILAHNLYEVNGNIVYSDALDELLPRTRLTNVPHTKAGNHSSLSRSRGNLESDVQLHHLNQHAIYGNVSVIPGNTGIPIRYADGAVVPVRGQATTPGSQHNILHVQIERFLDDAAEAQRITGRPPTNGQYGDVVYHSLRKAGFSPKEAYRFASSARRQRIANGHLDDMPIPRYSNPVPNLNYRANGLDQ</sequence>
<dbReference type="RefSeq" id="WP_289167542.1">
    <property type="nucleotide sequence ID" value="NZ_JASZZN010000045.1"/>
</dbReference>
<evidence type="ECO:0000313" key="2">
    <source>
        <dbReference type="EMBL" id="MDM4019405.1"/>
    </source>
</evidence>
<keyword evidence="3" id="KW-1185">Reference proteome</keyword>
<name>A0ABT7PSB8_9BACT</name>
<feature type="transmembrane region" description="Helical" evidence="1">
    <location>
        <begin position="29"/>
        <end position="50"/>
    </location>
</feature>
<keyword evidence="1" id="KW-0472">Membrane</keyword>
<dbReference type="Gene3D" id="2.170.16.10">
    <property type="entry name" value="Hedgehog/Intein (Hint) domain"/>
    <property type="match status" value="1"/>
</dbReference>
<gene>
    <name evidence="2" type="ORF">QTN89_28375</name>
</gene>
<dbReference type="EMBL" id="JASZZN010000045">
    <property type="protein sequence ID" value="MDM4019405.1"/>
    <property type="molecule type" value="Genomic_DNA"/>
</dbReference>
<dbReference type="Proteomes" id="UP001239462">
    <property type="component" value="Unassembled WGS sequence"/>
</dbReference>
<organism evidence="2 3">
    <name type="scientific">Roseiconus lacunae</name>
    <dbReference type="NCBI Taxonomy" id="2605694"/>
    <lineage>
        <taxon>Bacteria</taxon>
        <taxon>Pseudomonadati</taxon>
        <taxon>Planctomycetota</taxon>
        <taxon>Planctomycetia</taxon>
        <taxon>Pirellulales</taxon>
        <taxon>Pirellulaceae</taxon>
        <taxon>Roseiconus</taxon>
    </lineage>
</organism>
<accession>A0ABT7PSB8</accession>
<protein>
    <submittedName>
        <fullName evidence="2">Polymorphic toxin-type HINT domain-containing protein</fullName>
    </submittedName>
</protein>
<dbReference type="InterPro" id="IPR036844">
    <property type="entry name" value="Hint_dom_sf"/>
</dbReference>